<dbReference type="Pfam" id="PF02657">
    <property type="entry name" value="SufE"/>
    <property type="match status" value="1"/>
</dbReference>
<comment type="similarity">
    <text evidence="1">Belongs to the SufE family.</text>
</comment>
<dbReference type="SUPFAM" id="SSF82649">
    <property type="entry name" value="SufE/NifU"/>
    <property type="match status" value="1"/>
</dbReference>
<gene>
    <name evidence="3" type="primary">sufE</name>
    <name evidence="3" type="ORF">GENT5_05910</name>
</gene>
<proteinExistence type="inferred from homology"/>
<organism evidence="3 4">
    <name type="scientific">Flavobacterium ammoniigenes</name>
    <dbReference type="NCBI Taxonomy" id="1751095"/>
    <lineage>
        <taxon>Bacteria</taxon>
        <taxon>Pseudomonadati</taxon>
        <taxon>Bacteroidota</taxon>
        <taxon>Flavobacteriia</taxon>
        <taxon>Flavobacteriales</taxon>
        <taxon>Flavobacteriaceae</taxon>
        <taxon>Flavobacterium</taxon>
    </lineage>
</organism>
<feature type="domain" description="Fe-S metabolism associated" evidence="2">
    <location>
        <begin position="14"/>
        <end position="132"/>
    </location>
</feature>
<evidence type="ECO:0000313" key="3">
    <source>
        <dbReference type="EMBL" id="BDB54286.1"/>
    </source>
</evidence>
<protein>
    <submittedName>
        <fullName evidence="3">Fe-S metabolism protein SufE</fullName>
    </submittedName>
</protein>
<dbReference type="Proteomes" id="UP001319867">
    <property type="component" value="Chromosome"/>
</dbReference>
<evidence type="ECO:0000256" key="1">
    <source>
        <dbReference type="ARBA" id="ARBA00010282"/>
    </source>
</evidence>
<reference evidence="3 4" key="1">
    <citation type="journal article" date="2022" name="Int. J. Syst. Evol. Microbiol.">
        <title>Flavobacterium ammonificans sp. nov. and Flavobacterium ammoniigenes sp. nov., ammonifying bacteria isolated from surface river water.</title>
        <authorList>
            <person name="Watanabe K."/>
            <person name="Kitamura T."/>
            <person name="Ogata Y."/>
            <person name="Shindo C."/>
            <person name="Suda W."/>
        </authorList>
    </citation>
    <scope>NUCLEOTIDE SEQUENCE [LARGE SCALE GENOMIC DNA]</scope>
    <source>
        <strain evidence="3 4">GENT5</strain>
    </source>
</reference>
<dbReference type="EMBL" id="AP025184">
    <property type="protein sequence ID" value="BDB54286.1"/>
    <property type="molecule type" value="Genomic_DNA"/>
</dbReference>
<dbReference type="PANTHER" id="PTHR43597:SF5">
    <property type="entry name" value="SUFE-LIKE PROTEIN 2, CHLOROPLASTIC"/>
    <property type="match status" value="1"/>
</dbReference>
<name>A0ABM7V433_9FLAO</name>
<dbReference type="InterPro" id="IPR003808">
    <property type="entry name" value="Fe-S_metab-assoc_dom"/>
</dbReference>
<dbReference type="PANTHER" id="PTHR43597">
    <property type="entry name" value="SULFUR ACCEPTOR PROTEIN CSDE"/>
    <property type="match status" value="1"/>
</dbReference>
<dbReference type="Gene3D" id="3.90.1010.10">
    <property type="match status" value="1"/>
</dbReference>
<sequence length="141" mass="16095">MDMTIKEIQDEIIDEFAMFDDWMQRYEYIIELGKNLPLIKEEFKTEDNIIKGCQSKVWLQGEQQGDTVAFTADSDAILTKGIIAILIRVFSNQKPADILEADMDFIDAIGLKEHLSPTRANGLVSMIKNIKMYALAFQSKN</sequence>
<evidence type="ECO:0000313" key="4">
    <source>
        <dbReference type="Proteomes" id="UP001319867"/>
    </source>
</evidence>
<keyword evidence="4" id="KW-1185">Reference proteome</keyword>
<evidence type="ECO:0000259" key="2">
    <source>
        <dbReference type="Pfam" id="PF02657"/>
    </source>
</evidence>
<accession>A0ABM7V433</accession>
<reference evidence="3 4" key="2">
    <citation type="journal article" date="2022" name="Microorganisms">
        <title>Complete Genome Sequences of Two Flavobacterium ammonificans Strains and a Flavobacterium ammoniigenes Strain of Ammonifying Bacterioplankton Isolated from Surface River Water.</title>
        <authorList>
            <person name="Suda W."/>
            <person name="Ogata Y."/>
            <person name="Shindo C."/>
            <person name="Watanabe K."/>
        </authorList>
    </citation>
    <scope>NUCLEOTIDE SEQUENCE [LARGE SCALE GENOMIC DNA]</scope>
    <source>
        <strain evidence="3 4">GENT5</strain>
    </source>
</reference>